<dbReference type="InterPro" id="IPR020591">
    <property type="entry name" value="Chromosome_initiator_DnaA-like"/>
</dbReference>
<dbReference type="Pfam" id="PF00308">
    <property type="entry name" value="Bac_DnaA"/>
    <property type="match status" value="1"/>
</dbReference>
<dbReference type="PRINTS" id="PR00051">
    <property type="entry name" value="DNAA"/>
</dbReference>
<feature type="compositionally biased region" description="Basic and acidic residues" evidence="3">
    <location>
        <begin position="337"/>
        <end position="348"/>
    </location>
</feature>
<comment type="function">
    <text evidence="1">Plays an essential role in the initiation and regulation of chromosomal replication. ATP-DnaA binds to the origin of replication (oriC) to initiate formation of the DNA replication initiation complex once per cell cycle. Binds the DnaA box (a 9 base pair repeat at the origin) and separates the double-stranded (ds)DNA. Forms a right-handed helical filament on oriC DNA; dsDNA binds to the exterior of the filament while single-stranded (ss)DNA is stabiized in the filament's interior. The ATP-DnaA-oriC complex binds and stabilizes one strand of the AT-rich DNA unwinding element (DUE), permitting loading of DNA polymerase. After initiation quickly degrades to an ADP-DnaA complex that is not apt for DNA replication. Binds acidic phospholipids.</text>
</comment>
<name>A0A928HIB8_9BACT</name>
<feature type="compositionally biased region" description="Basic and acidic residues" evidence="3">
    <location>
        <begin position="595"/>
        <end position="605"/>
    </location>
</feature>
<comment type="similarity">
    <text evidence="2">Belongs to the DnaA family.</text>
</comment>
<dbReference type="GO" id="GO:0003688">
    <property type="term" value="F:DNA replication origin binding"/>
    <property type="evidence" value="ECO:0007669"/>
    <property type="project" value="TreeGrafter"/>
</dbReference>
<evidence type="ECO:0000256" key="1">
    <source>
        <dbReference type="RuleBase" id="RU000577"/>
    </source>
</evidence>
<keyword evidence="1" id="KW-0238">DNA-binding</keyword>
<proteinExistence type="inferred from homology"/>
<accession>A0A928HIB8</accession>
<evidence type="ECO:0000259" key="4">
    <source>
        <dbReference type="SMART" id="SM00382"/>
    </source>
</evidence>
<feature type="region of interest" description="Disordered" evidence="3">
    <location>
        <begin position="121"/>
        <end position="150"/>
    </location>
</feature>
<dbReference type="GO" id="GO:0006270">
    <property type="term" value="P:DNA replication initiation"/>
    <property type="evidence" value="ECO:0007669"/>
    <property type="project" value="TreeGrafter"/>
</dbReference>
<dbReference type="InterPro" id="IPR003593">
    <property type="entry name" value="AAA+_ATPase"/>
</dbReference>
<dbReference type="GO" id="GO:0005524">
    <property type="term" value="F:ATP binding"/>
    <property type="evidence" value="ECO:0007669"/>
    <property type="project" value="UniProtKB-KW"/>
</dbReference>
<dbReference type="Proteomes" id="UP000725649">
    <property type="component" value="Unassembled WGS sequence"/>
</dbReference>
<keyword evidence="1" id="KW-0067">ATP-binding</keyword>
<feature type="compositionally biased region" description="Pro residues" evidence="3">
    <location>
        <begin position="621"/>
        <end position="638"/>
    </location>
</feature>
<feature type="region of interest" description="Disordered" evidence="3">
    <location>
        <begin position="459"/>
        <end position="500"/>
    </location>
</feature>
<dbReference type="PANTHER" id="PTHR30050:SF2">
    <property type="entry name" value="CHROMOSOMAL REPLICATION INITIATOR PROTEIN DNAA"/>
    <property type="match status" value="1"/>
</dbReference>
<dbReference type="EMBL" id="SUVG01000002">
    <property type="protein sequence ID" value="MBE6420880.1"/>
    <property type="molecule type" value="Genomic_DNA"/>
</dbReference>
<reference evidence="5" key="1">
    <citation type="submission" date="2019-04" db="EMBL/GenBank/DDBJ databases">
        <title>Evolution of Biomass-Degrading Anaerobic Consortia Revealed by Metagenomics.</title>
        <authorList>
            <person name="Peng X."/>
        </authorList>
    </citation>
    <scope>NUCLEOTIDE SEQUENCE</scope>
    <source>
        <strain evidence="5">SIG66</strain>
    </source>
</reference>
<feature type="region of interest" description="Disordered" evidence="3">
    <location>
        <begin position="278"/>
        <end position="352"/>
    </location>
</feature>
<dbReference type="PANTHER" id="PTHR30050">
    <property type="entry name" value="CHROMOSOMAL REPLICATION INITIATOR PROTEIN DNAA"/>
    <property type="match status" value="1"/>
</dbReference>
<gene>
    <name evidence="5" type="ORF">E7027_01870</name>
</gene>
<feature type="compositionally biased region" description="Polar residues" evidence="3">
    <location>
        <begin position="486"/>
        <end position="495"/>
    </location>
</feature>
<feature type="compositionally biased region" description="Low complexity" evidence="3">
    <location>
        <begin position="544"/>
        <end position="567"/>
    </location>
</feature>
<dbReference type="SMART" id="SM00382">
    <property type="entry name" value="AAA"/>
    <property type="match status" value="1"/>
</dbReference>
<dbReference type="Gene3D" id="3.40.50.300">
    <property type="entry name" value="P-loop containing nucleotide triphosphate hydrolases"/>
    <property type="match status" value="1"/>
</dbReference>
<protein>
    <recommendedName>
        <fullName evidence="1">Chromosomal replication initiator protein DnaA</fullName>
    </recommendedName>
</protein>
<dbReference type="SUPFAM" id="SSF52540">
    <property type="entry name" value="P-loop containing nucleoside triphosphate hydrolases"/>
    <property type="match status" value="1"/>
</dbReference>
<sequence>MINNWDIISRLDQQAGSLCYTLVTDGTEHDARLIAKKLQGYVHPPTPAVAPYVYAFELPADLDEDTLEKIRTAVREGVEQTNKVNQFVPGGILGDPLFNNEVTKEDKNFPTFMTLDPSESFFRTPQDAPQPPAPVEDLQSQQVSAPEGSAEMGLEHQTVQTPSLNTKENSNEITINDKDMLIKDMEGTLLGQMPLDDIFGAETKYDMFLDLENQKLVKNSQIQREQKIDVLADGKPHLEDSFNVFEQKIKDQTCIIDLDDLKDVTDRLAQKDLGFVEHAQQPTPQAPAAPSASATKEPAAPKAPEVPAEKPAPKPDPNKGKDAGESIELRVQARPVEQTEKEDQKEENLANTMTATQGTFTLSSKVEEIPDVAEATLRWKIPVPLPTSPQEQEIIQAAQKTVFSQENCKIVSARELPNEEEILNTVPPVKDGMDEESLDKTFNLETTLNTGMQMQYARSYAMPEEEPEAEQSEPLAVQAQEPPVSQPTETATAHTEGQLISDCPEEVLLNTVQGQKTDSLDKTFNLETTLNTELMKAQVERPTAEPAAPPQTASSTPPPAAADTKAAPPKRKQKILRLVGRKKEQQPQNNSTVIQREKDMEENNELKTTFRIRRKTETPATPQPPAPAAPVPPTPAMPAGPVAPGTPAPAPAPVLPPTPAQPAPATPQPEPAAANTTIEKTKTIDHSIEIPLSELKKHNWPLEVPLVPTYTLENMVMSVNRFAHATAISVIETPGKMYNPLVLHGSTGTGKTHFLNAMAYAFSKKYGQENIFMTNGVRLSRGIQRYVMEGNIEKFEKFMDTVKVLLIDDIHLIAINEQNRAHISALLNKFRQEQKQIVITSKYPPESLAKLEELLRFKLDSGWISELKPAKGAAHLKIVKKMLLDNGVDLNDAQITAFFSGPHMTLGTVTRSIRRLKVLENLIFANMNENDRSQANIFEKLLATTGEDATSEVLNQSPETITTLATTGNGEWGRIGFFYPQNSSHMMNWMVYALEQRAKELGVPGGFEIAVRSSYATENVISSAFKIANLCDNKKLKGAVILGPQKSACDPSVRENFYDILTHMLEIMLIRCGIINYENVKAPSTYVKVISELLR</sequence>
<keyword evidence="1" id="KW-0547">Nucleotide-binding</keyword>
<dbReference type="CDD" id="cd00009">
    <property type="entry name" value="AAA"/>
    <property type="match status" value="1"/>
</dbReference>
<evidence type="ECO:0000256" key="2">
    <source>
        <dbReference type="RuleBase" id="RU004227"/>
    </source>
</evidence>
<evidence type="ECO:0000256" key="3">
    <source>
        <dbReference type="SAM" id="MobiDB-lite"/>
    </source>
</evidence>
<feature type="region of interest" description="Disordered" evidence="3">
    <location>
        <begin position="534"/>
        <end position="682"/>
    </location>
</feature>
<feature type="compositionally biased region" description="Low complexity" evidence="3">
    <location>
        <begin position="279"/>
        <end position="306"/>
    </location>
</feature>
<evidence type="ECO:0000313" key="6">
    <source>
        <dbReference type="Proteomes" id="UP000725649"/>
    </source>
</evidence>
<dbReference type="GO" id="GO:0005886">
    <property type="term" value="C:plasma membrane"/>
    <property type="evidence" value="ECO:0007669"/>
    <property type="project" value="TreeGrafter"/>
</dbReference>
<dbReference type="InterPro" id="IPR027417">
    <property type="entry name" value="P-loop_NTPase"/>
</dbReference>
<comment type="caution">
    <text evidence="5">The sequence shown here is derived from an EMBL/GenBank/DDBJ whole genome shotgun (WGS) entry which is preliminary data.</text>
</comment>
<feature type="compositionally biased region" description="Basic and acidic residues" evidence="3">
    <location>
        <begin position="307"/>
        <end position="328"/>
    </location>
</feature>
<keyword evidence="1" id="KW-0235">DNA replication</keyword>
<evidence type="ECO:0000313" key="5">
    <source>
        <dbReference type="EMBL" id="MBE6420880.1"/>
    </source>
</evidence>
<feature type="domain" description="AAA+ ATPase" evidence="4">
    <location>
        <begin position="737"/>
        <end position="869"/>
    </location>
</feature>
<dbReference type="InterPro" id="IPR013317">
    <property type="entry name" value="DnaA_dom"/>
</dbReference>
<dbReference type="AlphaFoldDB" id="A0A928HIB8"/>
<organism evidence="5 6">
    <name type="scientific">Candidatus Avelusimicrobium gallicola</name>
    <dbReference type="NCBI Taxonomy" id="2562704"/>
    <lineage>
        <taxon>Bacteria</taxon>
        <taxon>Pseudomonadati</taxon>
        <taxon>Elusimicrobiota</taxon>
        <taxon>Elusimicrobia</taxon>
        <taxon>Elusimicrobiales</taxon>
        <taxon>Elusimicrobiaceae</taxon>
        <taxon>Candidatus Avelusimicrobium</taxon>
    </lineage>
</organism>
<feature type="compositionally biased region" description="Pro residues" evidence="3">
    <location>
        <begin position="644"/>
        <end position="670"/>
    </location>
</feature>